<dbReference type="PANTHER" id="PTHR11010">
    <property type="entry name" value="PROTEASE S28 PRO-X CARBOXYPEPTIDASE-RELATED"/>
    <property type="match status" value="1"/>
</dbReference>
<evidence type="ECO:0000256" key="6">
    <source>
        <dbReference type="ARBA" id="ARBA00023180"/>
    </source>
</evidence>
<evidence type="ECO:0000256" key="1">
    <source>
        <dbReference type="ARBA" id="ARBA00011079"/>
    </source>
</evidence>
<dbReference type="InterPro" id="IPR008758">
    <property type="entry name" value="Peptidase_S28"/>
</dbReference>
<protein>
    <recommendedName>
        <fullName evidence="10">Peptidase</fullName>
    </recommendedName>
</protein>
<dbReference type="PANTHER" id="PTHR11010:SF104">
    <property type="entry name" value="SERINE PROTEASE PCP-1-RELATED"/>
    <property type="match status" value="1"/>
</dbReference>
<dbReference type="Pfam" id="PF05577">
    <property type="entry name" value="Peptidase_S28"/>
    <property type="match status" value="1"/>
</dbReference>
<proteinExistence type="inferred from homology"/>
<dbReference type="SUPFAM" id="SSF53474">
    <property type="entry name" value="alpha/beta-Hydrolases"/>
    <property type="match status" value="1"/>
</dbReference>
<keyword evidence="6" id="KW-0325">Glycoprotein</keyword>
<keyword evidence="2" id="KW-0645">Protease</keyword>
<evidence type="ECO:0000256" key="7">
    <source>
        <dbReference type="SAM" id="SignalP"/>
    </source>
</evidence>
<dbReference type="InterPro" id="IPR029058">
    <property type="entry name" value="AB_hydrolase_fold"/>
</dbReference>
<evidence type="ECO:0000256" key="4">
    <source>
        <dbReference type="ARBA" id="ARBA00022801"/>
    </source>
</evidence>
<comment type="similarity">
    <text evidence="1">Belongs to the peptidase S28 family.</text>
</comment>
<dbReference type="Gene3D" id="1.20.120.980">
    <property type="entry name" value="Serine carboxypeptidase S28, SKS domain"/>
    <property type="match status" value="1"/>
</dbReference>
<gene>
    <name evidence="8" type="ORF">PENTCL1PPCAC_11177</name>
</gene>
<dbReference type="FunFam" id="1.20.120.980:FF:000007">
    <property type="entry name" value="Predicted protein"/>
    <property type="match status" value="1"/>
</dbReference>
<evidence type="ECO:0000313" key="9">
    <source>
        <dbReference type="Proteomes" id="UP001432027"/>
    </source>
</evidence>
<feature type="signal peptide" evidence="7">
    <location>
        <begin position="1"/>
        <end position="23"/>
    </location>
</feature>
<evidence type="ECO:0000256" key="2">
    <source>
        <dbReference type="ARBA" id="ARBA00022670"/>
    </source>
</evidence>
<evidence type="ECO:0008006" key="10">
    <source>
        <dbReference type="Google" id="ProtNLM"/>
    </source>
</evidence>
<keyword evidence="3 7" id="KW-0732">Signal</keyword>
<dbReference type="GO" id="GO:0008239">
    <property type="term" value="F:dipeptidyl-peptidase activity"/>
    <property type="evidence" value="ECO:0007669"/>
    <property type="project" value="TreeGrafter"/>
</dbReference>
<comment type="caution">
    <text evidence="8">The sequence shown here is derived from an EMBL/GenBank/DDBJ whole genome shotgun (WGS) entry which is preliminary data.</text>
</comment>
<dbReference type="GO" id="GO:0070008">
    <property type="term" value="F:serine-type exopeptidase activity"/>
    <property type="evidence" value="ECO:0007669"/>
    <property type="project" value="InterPro"/>
</dbReference>
<dbReference type="Gene3D" id="3.40.50.1820">
    <property type="entry name" value="alpha/beta hydrolase"/>
    <property type="match status" value="1"/>
</dbReference>
<dbReference type="GO" id="GO:0006508">
    <property type="term" value="P:proteolysis"/>
    <property type="evidence" value="ECO:0007669"/>
    <property type="project" value="UniProtKB-KW"/>
</dbReference>
<organism evidence="8 9">
    <name type="scientific">Pristionchus entomophagus</name>
    <dbReference type="NCBI Taxonomy" id="358040"/>
    <lineage>
        <taxon>Eukaryota</taxon>
        <taxon>Metazoa</taxon>
        <taxon>Ecdysozoa</taxon>
        <taxon>Nematoda</taxon>
        <taxon>Chromadorea</taxon>
        <taxon>Rhabditida</taxon>
        <taxon>Rhabditina</taxon>
        <taxon>Diplogasteromorpha</taxon>
        <taxon>Diplogasteroidea</taxon>
        <taxon>Neodiplogasteridae</taxon>
        <taxon>Pristionchus</taxon>
    </lineage>
</organism>
<feature type="non-terminal residue" evidence="8">
    <location>
        <position position="1"/>
    </location>
</feature>
<reference evidence="8" key="1">
    <citation type="submission" date="2023-10" db="EMBL/GenBank/DDBJ databases">
        <title>Genome assembly of Pristionchus species.</title>
        <authorList>
            <person name="Yoshida K."/>
            <person name="Sommer R.J."/>
        </authorList>
    </citation>
    <scope>NUCLEOTIDE SEQUENCE</scope>
    <source>
        <strain evidence="8">RS0144</strain>
    </source>
</reference>
<evidence type="ECO:0000256" key="5">
    <source>
        <dbReference type="ARBA" id="ARBA00022825"/>
    </source>
</evidence>
<dbReference type="InterPro" id="IPR042269">
    <property type="entry name" value="Ser_carbopepase_S28_SKS"/>
</dbReference>
<dbReference type="Proteomes" id="UP001432027">
    <property type="component" value="Unassembled WGS sequence"/>
</dbReference>
<sequence>QSLLLLPTMKALLLLLVVVAIEAKRRRFPHPSSYYASTSNSEITYSWTEYWFNTKLDNFDFTNVDTFNIRYLVNMDSYKDGGPIFFYTGNEGVIEEFANATGLMWDLAPNFNAAVILAEHRYYGKSQPFGPVDGDQSYASAEKLAYLSSEQALADYAALLGWLKSTEVDKKRPVTFSTETKVIAFGGSYGGMLSAWFRMKYPHVVDGAYASSAPVLYFNNAPGVDWGGFDKITTDTFRNSGCDNEVIAKSWDSIKKFGTTDEGRDFLNKVFNVDMNKSPVTSPADADALNDYVREGIEYMAMTDYSYPTDFLKPMPASPVKYACSKYLPAGSGLTDDKKIAEAMAGIASVYFNYNDPTYKVCFKDGCGDAGTDALGSPLGWPWQECTELPMTMCARGDKNDFFWNECKTDPITLMKNDCIDIFKDQKWKVEMLGVNAVATEYGYSWNGVTNVILTNGELDPWRAGGVQYSDQSRRLFATQIINSAHHFDLRQPNTCDPSNLPWIRYQAVKAMWCFIDSGKCTDDLDIVDNKPSTMPSDTTNCKDIIGGYPWAQSSTQAIFSFTTLLVVIASIFRM</sequence>
<feature type="chain" id="PRO_5043775358" description="Peptidase" evidence="7">
    <location>
        <begin position="24"/>
        <end position="575"/>
    </location>
</feature>
<evidence type="ECO:0000256" key="3">
    <source>
        <dbReference type="ARBA" id="ARBA00022729"/>
    </source>
</evidence>
<keyword evidence="5" id="KW-0720">Serine protease</keyword>
<evidence type="ECO:0000313" key="8">
    <source>
        <dbReference type="EMBL" id="GMS89002.1"/>
    </source>
</evidence>
<accession>A0AAV5T1Y6</accession>
<keyword evidence="9" id="KW-1185">Reference proteome</keyword>
<name>A0AAV5T1Y6_9BILA</name>
<dbReference type="EMBL" id="BTSX01000003">
    <property type="protein sequence ID" value="GMS89002.1"/>
    <property type="molecule type" value="Genomic_DNA"/>
</dbReference>
<dbReference type="AlphaFoldDB" id="A0AAV5T1Y6"/>
<keyword evidence="4" id="KW-0378">Hydrolase</keyword>